<dbReference type="AlphaFoldDB" id="A0A9X1NDY8"/>
<feature type="transmembrane region" description="Helical" evidence="1">
    <location>
        <begin position="29"/>
        <end position="49"/>
    </location>
</feature>
<feature type="transmembrane region" description="Helical" evidence="1">
    <location>
        <begin position="91"/>
        <end position="116"/>
    </location>
</feature>
<dbReference type="Pfam" id="PF13367">
    <property type="entry name" value="PrsW-protease"/>
    <property type="match status" value="1"/>
</dbReference>
<evidence type="ECO:0000313" key="3">
    <source>
        <dbReference type="Proteomes" id="UP001138997"/>
    </source>
</evidence>
<dbReference type="EMBL" id="JAJOMB010000011">
    <property type="protein sequence ID" value="MCD5313397.1"/>
    <property type="molecule type" value="Genomic_DNA"/>
</dbReference>
<comment type="caution">
    <text evidence="2">The sequence shown here is derived from an EMBL/GenBank/DDBJ whole genome shotgun (WGS) entry which is preliminary data.</text>
</comment>
<dbReference type="GO" id="GO:0008237">
    <property type="term" value="F:metallopeptidase activity"/>
    <property type="evidence" value="ECO:0007669"/>
    <property type="project" value="UniProtKB-KW"/>
</dbReference>
<evidence type="ECO:0000256" key="1">
    <source>
        <dbReference type="SAM" id="Phobius"/>
    </source>
</evidence>
<feature type="transmembrane region" description="Helical" evidence="1">
    <location>
        <begin position="230"/>
        <end position="250"/>
    </location>
</feature>
<sequence length="389" mass="41402">MSTPSPYQPAQPADAPMVTPRRPRFRTTILWVAVVVVLVGSALLSLTAITRETGLAGLVTGSVLAAVPVFPVVAAFLWLDRYEAEPPPLLALAFAWGAGVSTFGALVINTASMVAIHNAGGDMTHAAVFVAPVVEEAFKGAAVLLILLMRRREFDGVVDGIVYAGMAGIGFAYVENVLYLGRTLADAESGGGGTAFVFILRCVVSPFAHPLFTAAIGVGIGMAVRTRTPALRVLAPLAGYLVAVLLHGVWNWSASSGLAGFASAYVVLQVPVFLAFIALALVARRREGKLVAQHLDIYGRTGWLTQAEVAMLASLPARREARSWALRTGGSEARRAMRDFQELGSELAFLRERMARGTAAPDAPNTEYAMLATLSTLRSRFLPRMPHHP</sequence>
<keyword evidence="1" id="KW-0812">Transmembrane</keyword>
<keyword evidence="2" id="KW-0482">Metalloprotease</keyword>
<name>A0A9X1NDY8_9ACTN</name>
<accession>A0A9X1NDY8</accession>
<reference evidence="2" key="1">
    <citation type="submission" date="2021-11" db="EMBL/GenBank/DDBJ databases">
        <title>Streptomyces corallinus and Kineosporia corallina sp. nov., two new coral-derived marine actinobacteria.</title>
        <authorList>
            <person name="Buangrab K."/>
            <person name="Sutthacheep M."/>
            <person name="Yeemin T."/>
            <person name="Harunari E."/>
            <person name="Igarashi Y."/>
            <person name="Sripreechasak P."/>
            <person name="Kanchanasin P."/>
            <person name="Tanasupawat S."/>
            <person name="Phongsopitanun W."/>
        </authorList>
    </citation>
    <scope>NUCLEOTIDE SEQUENCE</scope>
    <source>
        <strain evidence="2">JCM 31032</strain>
    </source>
</reference>
<proteinExistence type="predicted"/>
<dbReference type="Proteomes" id="UP001138997">
    <property type="component" value="Unassembled WGS sequence"/>
</dbReference>
<gene>
    <name evidence="2" type="ORF">LR394_21040</name>
</gene>
<feature type="transmembrane region" description="Helical" evidence="1">
    <location>
        <begin position="128"/>
        <end position="149"/>
    </location>
</feature>
<organism evidence="2 3">
    <name type="scientific">Kineosporia babensis</name>
    <dbReference type="NCBI Taxonomy" id="499548"/>
    <lineage>
        <taxon>Bacteria</taxon>
        <taxon>Bacillati</taxon>
        <taxon>Actinomycetota</taxon>
        <taxon>Actinomycetes</taxon>
        <taxon>Kineosporiales</taxon>
        <taxon>Kineosporiaceae</taxon>
        <taxon>Kineosporia</taxon>
    </lineage>
</organism>
<keyword evidence="1" id="KW-0472">Membrane</keyword>
<keyword evidence="3" id="KW-1185">Reference proteome</keyword>
<dbReference type="InterPro" id="IPR026898">
    <property type="entry name" value="PrsW"/>
</dbReference>
<keyword evidence="2" id="KW-0378">Hydrolase</keyword>
<dbReference type="RefSeq" id="WP_231444541.1">
    <property type="nucleotide sequence ID" value="NZ_JAJOMB010000011.1"/>
</dbReference>
<feature type="transmembrane region" description="Helical" evidence="1">
    <location>
        <begin position="194"/>
        <end position="218"/>
    </location>
</feature>
<dbReference type="PANTHER" id="PTHR36844:SF1">
    <property type="entry name" value="PROTEASE PRSW"/>
    <property type="match status" value="1"/>
</dbReference>
<feature type="transmembrane region" description="Helical" evidence="1">
    <location>
        <begin position="156"/>
        <end position="174"/>
    </location>
</feature>
<evidence type="ECO:0000313" key="2">
    <source>
        <dbReference type="EMBL" id="MCD5313397.1"/>
    </source>
</evidence>
<keyword evidence="1" id="KW-1133">Transmembrane helix</keyword>
<protein>
    <submittedName>
        <fullName evidence="2">PrsW family intramembrane metalloprotease</fullName>
    </submittedName>
</protein>
<feature type="transmembrane region" description="Helical" evidence="1">
    <location>
        <begin position="55"/>
        <end position="79"/>
    </location>
</feature>
<keyword evidence="2" id="KW-0645">Protease</keyword>
<dbReference type="PANTHER" id="PTHR36844">
    <property type="entry name" value="PROTEASE PRSW"/>
    <property type="match status" value="1"/>
</dbReference>
<feature type="transmembrane region" description="Helical" evidence="1">
    <location>
        <begin position="262"/>
        <end position="283"/>
    </location>
</feature>